<proteinExistence type="inferred from homology"/>
<dbReference type="EMBL" id="CAJNDS010002746">
    <property type="protein sequence ID" value="CAE7582513.1"/>
    <property type="molecule type" value="Genomic_DNA"/>
</dbReference>
<dbReference type="PROSITE" id="PS00108">
    <property type="entry name" value="PROTEIN_KINASE_ST"/>
    <property type="match status" value="1"/>
</dbReference>
<keyword evidence="13" id="KW-1185">Reference proteome</keyword>
<dbReference type="InterPro" id="IPR000719">
    <property type="entry name" value="Prot_kinase_dom"/>
</dbReference>
<dbReference type="PANTHER" id="PTHR24056">
    <property type="entry name" value="CELL DIVISION PROTEIN KINASE"/>
    <property type="match status" value="1"/>
</dbReference>
<dbReference type="Gene3D" id="1.10.510.10">
    <property type="entry name" value="Transferase(Phosphotransferase) domain 1"/>
    <property type="match status" value="1"/>
</dbReference>
<dbReference type="AlphaFoldDB" id="A0A812UWI9"/>
<evidence type="ECO:0000256" key="6">
    <source>
        <dbReference type="ARBA" id="ARBA00041902"/>
    </source>
</evidence>
<keyword evidence="9" id="KW-0808">Transferase</keyword>
<dbReference type="GO" id="GO:0005524">
    <property type="term" value="F:ATP binding"/>
    <property type="evidence" value="ECO:0007669"/>
    <property type="project" value="UniProtKB-UniRule"/>
</dbReference>
<accession>A0A812UWI9</accession>
<dbReference type="SUPFAM" id="SSF56112">
    <property type="entry name" value="Protein kinase-like (PK-like)"/>
    <property type="match status" value="1"/>
</dbReference>
<dbReference type="GO" id="GO:0005634">
    <property type="term" value="C:nucleus"/>
    <property type="evidence" value="ECO:0007669"/>
    <property type="project" value="TreeGrafter"/>
</dbReference>
<keyword evidence="9" id="KW-0723">Serine/threonine-protein kinase</keyword>
<keyword evidence="3 8" id="KW-0067">ATP-binding</keyword>
<comment type="subunit">
    <text evidence="4">May form a complex composed of at least the catalytic subunit CRK2 and a cyclin.</text>
</comment>
<dbReference type="InterPro" id="IPR011009">
    <property type="entry name" value="Kinase-like_dom_sf"/>
</dbReference>
<comment type="similarity">
    <text evidence="1">Belongs to the protein kinase superfamily. CMGC Ser/Thr protein kinase family. CDC2/CDKX subfamily.</text>
</comment>
<evidence type="ECO:0000256" key="10">
    <source>
        <dbReference type="SAM" id="MobiDB-lite"/>
    </source>
</evidence>
<evidence type="ECO:0000256" key="9">
    <source>
        <dbReference type="RuleBase" id="RU000304"/>
    </source>
</evidence>
<dbReference type="InterPro" id="IPR050108">
    <property type="entry name" value="CDK"/>
</dbReference>
<evidence type="ECO:0000256" key="1">
    <source>
        <dbReference type="ARBA" id="ARBA00006485"/>
    </source>
</evidence>
<dbReference type="Proteomes" id="UP000604046">
    <property type="component" value="Unassembled WGS sequence"/>
</dbReference>
<dbReference type="InterPro" id="IPR008271">
    <property type="entry name" value="Ser/Thr_kinase_AS"/>
</dbReference>
<evidence type="ECO:0000259" key="11">
    <source>
        <dbReference type="PROSITE" id="PS50011"/>
    </source>
</evidence>
<sequence length="319" mass="35920">MTQEDQDLKPQPVVPREPVDEGMRSWRFSGGGFELSLEQKLGGGTYGAVYLATDRSGRPWALKVARCDQFLEELAKENRILMKLRHPSVVMAWGLLAGPSATMGMPMEKADIDLRRALRGACSTFTMMKRWQVAHQLLQGLEYIHEMGCIHLDLKPGNLLLFQLCEQSVLMKICDFGLCREMKQGSVTLSGQEAFTANYRPLECWLHLKKAFQCGPEADLWAAGCIFYEMLSDHSEMLFPYPDQLIKSSDVRKAIFEARDTMLTFVKLTMAKEFVQGQVCARSRRLTVQRSATLCLDALSRGRARPLPEVPQAVGHQTG</sequence>
<dbReference type="SMART" id="SM00220">
    <property type="entry name" value="S_TKc"/>
    <property type="match status" value="1"/>
</dbReference>
<organism evidence="12 13">
    <name type="scientific">Symbiodinium natans</name>
    <dbReference type="NCBI Taxonomy" id="878477"/>
    <lineage>
        <taxon>Eukaryota</taxon>
        <taxon>Sar</taxon>
        <taxon>Alveolata</taxon>
        <taxon>Dinophyceae</taxon>
        <taxon>Suessiales</taxon>
        <taxon>Symbiodiniaceae</taxon>
        <taxon>Symbiodinium</taxon>
    </lineage>
</organism>
<keyword evidence="2 8" id="KW-0547">Nucleotide-binding</keyword>
<keyword evidence="9" id="KW-0418">Kinase</keyword>
<evidence type="ECO:0000256" key="4">
    <source>
        <dbReference type="ARBA" id="ARBA00038543"/>
    </source>
</evidence>
<feature type="domain" description="Protein kinase" evidence="11">
    <location>
        <begin position="35"/>
        <end position="319"/>
    </location>
</feature>
<dbReference type="Pfam" id="PF00069">
    <property type="entry name" value="Pkinase"/>
    <property type="match status" value="1"/>
</dbReference>
<protein>
    <recommendedName>
        <fullName evidence="5">Cyclin-dependent kinase 2 homolog</fullName>
    </recommendedName>
    <alternativeName>
        <fullName evidence="6">Cell division control protein 2 homolog</fullName>
    </alternativeName>
    <alternativeName>
        <fullName evidence="7">cdc2-related kinase 2</fullName>
    </alternativeName>
</protein>
<dbReference type="InterPro" id="IPR017441">
    <property type="entry name" value="Protein_kinase_ATP_BS"/>
</dbReference>
<dbReference type="GO" id="GO:0004674">
    <property type="term" value="F:protein serine/threonine kinase activity"/>
    <property type="evidence" value="ECO:0007669"/>
    <property type="project" value="UniProtKB-KW"/>
</dbReference>
<evidence type="ECO:0000256" key="8">
    <source>
        <dbReference type="PROSITE-ProRule" id="PRU10141"/>
    </source>
</evidence>
<evidence type="ECO:0000256" key="2">
    <source>
        <dbReference type="ARBA" id="ARBA00022741"/>
    </source>
</evidence>
<evidence type="ECO:0000313" key="13">
    <source>
        <dbReference type="Proteomes" id="UP000604046"/>
    </source>
</evidence>
<dbReference type="OrthoDB" id="8693905at2759"/>
<comment type="caution">
    <text evidence="12">The sequence shown here is derived from an EMBL/GenBank/DDBJ whole genome shotgun (WGS) entry which is preliminary data.</text>
</comment>
<evidence type="ECO:0000313" key="12">
    <source>
        <dbReference type="EMBL" id="CAE7582513.1"/>
    </source>
</evidence>
<name>A0A812UWI9_9DINO</name>
<evidence type="ECO:0000256" key="5">
    <source>
        <dbReference type="ARBA" id="ARBA00039612"/>
    </source>
</evidence>
<evidence type="ECO:0000256" key="7">
    <source>
        <dbReference type="ARBA" id="ARBA00042858"/>
    </source>
</evidence>
<evidence type="ECO:0000256" key="3">
    <source>
        <dbReference type="ARBA" id="ARBA00022840"/>
    </source>
</evidence>
<feature type="binding site" evidence="8">
    <location>
        <position position="63"/>
    </location>
    <ligand>
        <name>ATP</name>
        <dbReference type="ChEBI" id="CHEBI:30616"/>
    </ligand>
</feature>
<gene>
    <name evidence="12" type="primary">CRK3</name>
    <name evidence="12" type="ORF">SNAT2548_LOCUS33231</name>
</gene>
<dbReference type="PROSITE" id="PS00107">
    <property type="entry name" value="PROTEIN_KINASE_ATP"/>
    <property type="match status" value="1"/>
</dbReference>
<dbReference type="PROSITE" id="PS50011">
    <property type="entry name" value="PROTEIN_KINASE_DOM"/>
    <property type="match status" value="1"/>
</dbReference>
<reference evidence="12" key="1">
    <citation type="submission" date="2021-02" db="EMBL/GenBank/DDBJ databases">
        <authorList>
            <person name="Dougan E. K."/>
            <person name="Rhodes N."/>
            <person name="Thang M."/>
            <person name="Chan C."/>
        </authorList>
    </citation>
    <scope>NUCLEOTIDE SEQUENCE</scope>
</reference>
<feature type="region of interest" description="Disordered" evidence="10">
    <location>
        <begin position="1"/>
        <end position="22"/>
    </location>
</feature>